<dbReference type="InterPro" id="IPR000860">
    <property type="entry name" value="HemC"/>
</dbReference>
<comment type="pathway">
    <text evidence="4">Porphyrin-containing compound metabolism; protoporphyrin-IX biosynthesis; coproporphyrinogen-III from 5-aminolevulinate: step 2/4.</text>
</comment>
<dbReference type="FunFam" id="3.40.190.10:FF:000005">
    <property type="entry name" value="Porphobilinogen deaminase"/>
    <property type="match status" value="1"/>
</dbReference>
<keyword evidence="12" id="KW-0597">Phosphoprotein</keyword>
<comment type="catalytic activity">
    <reaction evidence="22">
        <text>L-seryl-[protein] + ATP = O-phospho-L-seryl-[protein] + ADP + H(+)</text>
        <dbReference type="Rhea" id="RHEA:17989"/>
        <dbReference type="Rhea" id="RHEA-COMP:9863"/>
        <dbReference type="Rhea" id="RHEA-COMP:11604"/>
        <dbReference type="ChEBI" id="CHEBI:15378"/>
        <dbReference type="ChEBI" id="CHEBI:29999"/>
        <dbReference type="ChEBI" id="CHEBI:30616"/>
        <dbReference type="ChEBI" id="CHEBI:83421"/>
        <dbReference type="ChEBI" id="CHEBI:456216"/>
        <dbReference type="EC" id="2.7.11.1"/>
    </reaction>
</comment>
<feature type="compositionally biased region" description="Basic and acidic residues" evidence="27">
    <location>
        <begin position="711"/>
        <end position="745"/>
    </location>
</feature>
<evidence type="ECO:0000256" key="18">
    <source>
        <dbReference type="ARBA" id="ARBA00023212"/>
    </source>
</evidence>
<comment type="caution">
    <text evidence="29">The sequence shown here is derived from an EMBL/GenBank/DDBJ whole genome shotgun (WGS) entry which is preliminary data.</text>
</comment>
<dbReference type="GO" id="GO:0007224">
    <property type="term" value="P:smoothened signaling pathway"/>
    <property type="evidence" value="ECO:0007669"/>
    <property type="project" value="TreeGrafter"/>
</dbReference>
<sequence length="1465" mass="162780">MEQYRVLELIGEGSFGRVYKGRRKFSGQVVALKFITKVGRSDKELRYLKREIEIMRGLKHPNIVLLLDSFETQTKVVVVTEYAEGQLFQILEDDGCLPESQVREIACQLVSALYYLHSHRILHRDMKPQNILLGKGGVVKLCDFGFARVMSVSTLVLTSVKGTPLYMSPELVEEKPYDHTADLWSLGCILYELHTGAPPFFTNSIFHLGQLIVKDPVKWPENMSQECMSFLKGLLIKDAQKRLTWPGLLRHPFVAHGVIVLSDEDLCSPLTITPSPDVQAMKKQQVAEKSAARNGESKFLRKARELHDKTQKTNQDQSKNKKALPNTQPRTKTAPTGDAPTSNHSLGSTFTVCRNSAHPPANQHQADDIGVARVSSAPCKGPISKDYEREFPSVEVGPRRDMLQRRSKSGHTSLASVRMDSDEQDVNSDEDWQQLAEVTDHMSVSMDPHILQKLKNKLLSCREQILTQKLEEPSIILYPLKLLTTIILTSDPAVARRIGEEIDGLHILFSLTEVMLRSPELKKKPWCERVLAELTAVLLLIWENQPDWQMEERRAEDFCQLLTSLFLRPDPHVLAPQAAALLSLFVHHNVCVNIHMDRLTALLENLLKEPEESHYPLPPGWGRCDGVLALILYFLYEVIQLQSPAVLELPLSLLRRLCLSSPMFAFPSFITAAQDCGFLPPSASLDQSLNNLNHSVNASEQTRHNGSLYKKQSELKRVGGDHRTRTTDKIRGSLNKGKDTRDPPNMHHQLSKNKSGNGRKKGFYSKIKQDLNLFSIEHLRDSIEQQNDAVEEPLDSLEFPESFSDQLRHPATWKNSNKSWFIDSLEQSVNCIGHTSVIKGCPKSLEVKGQPHQPEIRTASSLLSMLLQSESLVGCAVQLLSLLCQICTPGSAYSAVPVDPVVLQAALRHDDDGVRAAVCNLLTCLEPDLGQVSPRSNAGPNWTIEPAIFKDLLSYLSDSAPSVRRSAGKAAVKWLGMMRKTKVISKRNQQLQGTECSRRTVSAPAITGKEKIRVRVGGIRQQFKDDSSLSFKGTSLEQEEWLKVAMEAASPAVSLLSDSDAVIRRQGCIILESTAAITGGERGLMSADASHQLLHLAHTDSHHAVRQQALAALCAFSQQDTLQEALEVKLKRLHLARIQTDSVAEKLKELYPTLQLEIVAMSTVGDKILDTALSKIGEKSLFTKELENALEKNEVDLVVHSLKDLPTSLPPGFTIGAVLRRENPHDAVVLHPKNAGLTLDNLPEKSVIGTSSLRRAAQLKKRFPQLEFENIRGNLNTRLKKLDEKDDYAAIILAAAGLKRMGWESRISQVLGAEDCMYAVGQGALAVEVRARDKDILKMVSILHHPDTVLRCISERAFLRQLEGGCSVPVAVYTEVRNSVLYLTGAVYSLDGADCLKDTMQTSIALDSMVCHSEEEHTYVGVTAENISLTALDAAEKLGINLANLLLSKGAKEILTTARHLNEAL</sequence>
<dbReference type="PRINTS" id="PR00151">
    <property type="entry name" value="PORPHBDMNASE"/>
</dbReference>
<dbReference type="Gene3D" id="3.40.190.10">
    <property type="entry name" value="Periplasmic binding protein-like II"/>
    <property type="match status" value="2"/>
</dbReference>
<evidence type="ECO:0000259" key="28">
    <source>
        <dbReference type="PROSITE" id="PS50011"/>
    </source>
</evidence>
<dbReference type="PROSITE" id="PS50011">
    <property type="entry name" value="PROTEIN_KINASE_DOM"/>
    <property type="match status" value="1"/>
</dbReference>
<dbReference type="GO" id="GO:0004418">
    <property type="term" value="F:hydroxymethylbilane synthase activity"/>
    <property type="evidence" value="ECO:0007669"/>
    <property type="project" value="UniProtKB-EC"/>
</dbReference>
<dbReference type="PROSITE" id="PS00108">
    <property type="entry name" value="PROTEIN_KINASE_ST"/>
    <property type="match status" value="1"/>
</dbReference>
<dbReference type="InterPro" id="IPR036803">
    <property type="entry name" value="Porphobilinogen_deaminase_C_sf"/>
</dbReference>
<dbReference type="GO" id="GO:0005856">
    <property type="term" value="C:cytoskeleton"/>
    <property type="evidence" value="ECO:0007669"/>
    <property type="project" value="UniProtKB-SubCell"/>
</dbReference>
<keyword evidence="13" id="KW-0808">Transferase</keyword>
<dbReference type="PROSITE" id="PS00107">
    <property type="entry name" value="PROTEIN_KINASE_ATP"/>
    <property type="match status" value="1"/>
</dbReference>
<dbReference type="GO" id="GO:0005524">
    <property type="term" value="F:ATP binding"/>
    <property type="evidence" value="ECO:0007669"/>
    <property type="project" value="UniProtKB-UniRule"/>
</dbReference>
<dbReference type="SUPFAM" id="SSF54782">
    <property type="entry name" value="Porphobilinogen deaminase (hydroxymethylbilane synthase), C-terminal domain"/>
    <property type="match status" value="1"/>
</dbReference>
<feature type="compositionally biased region" description="Polar residues" evidence="27">
    <location>
        <begin position="325"/>
        <end position="354"/>
    </location>
</feature>
<evidence type="ECO:0000256" key="14">
    <source>
        <dbReference type="ARBA" id="ARBA00022741"/>
    </source>
</evidence>
<dbReference type="EC" id="2.5.1.61" evidence="8"/>
<keyword evidence="18" id="KW-0206">Cytoskeleton</keyword>
<evidence type="ECO:0000256" key="12">
    <source>
        <dbReference type="ARBA" id="ARBA00022553"/>
    </source>
</evidence>
<dbReference type="InterPro" id="IPR011989">
    <property type="entry name" value="ARM-like"/>
</dbReference>
<dbReference type="SUPFAM" id="SSF56112">
    <property type="entry name" value="Protein kinase-like (PK-like)"/>
    <property type="match status" value="1"/>
</dbReference>
<dbReference type="InterPro" id="IPR000719">
    <property type="entry name" value="Prot_kinase_dom"/>
</dbReference>
<dbReference type="InterPro" id="IPR017441">
    <property type="entry name" value="Protein_kinase_ATP_BS"/>
</dbReference>
<evidence type="ECO:0000313" key="30">
    <source>
        <dbReference type="Proteomes" id="UP000319801"/>
    </source>
</evidence>
<keyword evidence="17" id="KW-0007">Acetylation</keyword>
<feature type="domain" description="Protein kinase" evidence="28">
    <location>
        <begin position="4"/>
        <end position="254"/>
    </location>
</feature>
<dbReference type="FunFam" id="1.10.510.10:FF:000292">
    <property type="entry name" value="Serine/threonine-protein kinase 36"/>
    <property type="match status" value="1"/>
</dbReference>
<evidence type="ECO:0000313" key="29">
    <source>
        <dbReference type="EMBL" id="TSY98094.1"/>
    </source>
</evidence>
<keyword evidence="10" id="KW-0963">Cytoplasm</keyword>
<evidence type="ECO:0000256" key="27">
    <source>
        <dbReference type="SAM" id="MobiDB-lite"/>
    </source>
</evidence>
<dbReference type="CDD" id="cd14002">
    <property type="entry name" value="STKc_STK36"/>
    <property type="match status" value="1"/>
</dbReference>
<feature type="region of interest" description="Disordered" evidence="27">
    <location>
        <begin position="698"/>
        <end position="761"/>
    </location>
</feature>
<evidence type="ECO:0000256" key="26">
    <source>
        <dbReference type="PROSITE-ProRule" id="PRU10141"/>
    </source>
</evidence>
<evidence type="ECO:0000256" key="1">
    <source>
        <dbReference type="ARBA" id="ARBA00001916"/>
    </source>
</evidence>
<evidence type="ECO:0000256" key="13">
    <source>
        <dbReference type="ARBA" id="ARBA00022679"/>
    </source>
</evidence>
<evidence type="ECO:0000256" key="6">
    <source>
        <dbReference type="ARBA" id="ARBA00011245"/>
    </source>
</evidence>
<evidence type="ECO:0000256" key="19">
    <source>
        <dbReference type="ARBA" id="ARBA00023244"/>
    </source>
</evidence>
<dbReference type="NCBIfam" id="TIGR00212">
    <property type="entry name" value="hemC"/>
    <property type="match status" value="1"/>
</dbReference>
<dbReference type="SMART" id="SM00220">
    <property type="entry name" value="S_TKc"/>
    <property type="match status" value="1"/>
</dbReference>
<keyword evidence="15" id="KW-0418">Kinase</keyword>
<dbReference type="GO" id="GO:0005829">
    <property type="term" value="C:cytosol"/>
    <property type="evidence" value="ECO:0007669"/>
    <property type="project" value="UniProtKB-SubCell"/>
</dbReference>
<dbReference type="CDD" id="cd13645">
    <property type="entry name" value="PBP2_HuPBGD_like"/>
    <property type="match status" value="1"/>
</dbReference>
<accession>A0A556V8B4</accession>
<dbReference type="Proteomes" id="UP000319801">
    <property type="component" value="Unassembled WGS sequence"/>
</dbReference>
<comment type="similarity">
    <text evidence="5">Belongs to the HMBS family.</text>
</comment>
<evidence type="ECO:0000256" key="24">
    <source>
        <dbReference type="ARBA" id="ARBA00057138"/>
    </source>
</evidence>
<evidence type="ECO:0000256" key="23">
    <source>
        <dbReference type="ARBA" id="ARBA00051139"/>
    </source>
</evidence>
<feature type="region of interest" description="Disordered" evidence="27">
    <location>
        <begin position="273"/>
        <end position="368"/>
    </location>
</feature>
<dbReference type="HAMAP" id="MF_00260">
    <property type="entry name" value="Porphobil_deam"/>
    <property type="match status" value="1"/>
</dbReference>
<feature type="compositionally biased region" description="Basic and acidic residues" evidence="27">
    <location>
        <begin position="295"/>
        <end position="311"/>
    </location>
</feature>
<dbReference type="GO" id="GO:0006782">
    <property type="term" value="P:protoporphyrinogen IX biosynthetic process"/>
    <property type="evidence" value="ECO:0007669"/>
    <property type="project" value="UniProtKB-UniPathway"/>
</dbReference>
<dbReference type="OrthoDB" id="266718at2759"/>
<evidence type="ECO:0000256" key="15">
    <source>
        <dbReference type="ARBA" id="ARBA00022777"/>
    </source>
</evidence>
<evidence type="ECO:0000256" key="10">
    <source>
        <dbReference type="ARBA" id="ARBA00022490"/>
    </source>
</evidence>
<dbReference type="SUPFAM" id="SSF53850">
    <property type="entry name" value="Periplasmic binding protein-like II"/>
    <property type="match status" value="1"/>
</dbReference>
<dbReference type="InterPro" id="IPR011009">
    <property type="entry name" value="Kinase-like_dom_sf"/>
</dbReference>
<dbReference type="PANTHER" id="PTHR22983:SF6">
    <property type="entry name" value="SERINE_THREONINE-PROTEIN KINASE 36"/>
    <property type="match status" value="1"/>
</dbReference>
<evidence type="ECO:0000256" key="16">
    <source>
        <dbReference type="ARBA" id="ARBA00022840"/>
    </source>
</evidence>
<dbReference type="InterPro" id="IPR008271">
    <property type="entry name" value="Ser/Thr_kinase_AS"/>
</dbReference>
<dbReference type="UniPathway" id="UPA00251">
    <property type="reaction ID" value="UER00319"/>
</dbReference>
<dbReference type="Gene3D" id="1.25.10.10">
    <property type="entry name" value="Leucine-rich Repeat Variant"/>
    <property type="match status" value="1"/>
</dbReference>
<evidence type="ECO:0000256" key="4">
    <source>
        <dbReference type="ARBA" id="ARBA00004735"/>
    </source>
</evidence>
<evidence type="ECO:0000256" key="20">
    <source>
        <dbReference type="ARBA" id="ARBA00033064"/>
    </source>
</evidence>
<comment type="subunit">
    <text evidence="6">Monomer.</text>
</comment>
<comment type="subcellular location">
    <subcellularLocation>
        <location evidence="2">Cytoplasm</location>
        <location evidence="2">Cytoskeleton</location>
    </subcellularLocation>
    <subcellularLocation>
        <location evidence="3">Cytoplasm</location>
        <location evidence="3">Cytosol</location>
    </subcellularLocation>
</comment>
<evidence type="ECO:0000256" key="25">
    <source>
        <dbReference type="ARBA" id="ARBA00075375"/>
    </source>
</evidence>
<evidence type="ECO:0000256" key="11">
    <source>
        <dbReference type="ARBA" id="ARBA00022527"/>
    </source>
</evidence>
<dbReference type="InterPro" id="IPR016024">
    <property type="entry name" value="ARM-type_fold"/>
</dbReference>
<keyword evidence="16 26" id="KW-0067">ATP-binding</keyword>
<dbReference type="FunFam" id="3.30.160.40:FF:000003">
    <property type="entry name" value="porphobilinogen deaminase isoform X1"/>
    <property type="match status" value="1"/>
</dbReference>
<comment type="catalytic activity">
    <reaction evidence="23">
        <text>4 porphobilinogen + H2O = hydroxymethylbilane + 4 NH4(+)</text>
        <dbReference type="Rhea" id="RHEA:13185"/>
        <dbReference type="ChEBI" id="CHEBI:15377"/>
        <dbReference type="ChEBI" id="CHEBI:28938"/>
        <dbReference type="ChEBI" id="CHEBI:57845"/>
        <dbReference type="ChEBI" id="CHEBI:58126"/>
        <dbReference type="EC" id="2.5.1.61"/>
    </reaction>
    <physiologicalReaction direction="left-to-right" evidence="23">
        <dbReference type="Rhea" id="RHEA:13186"/>
    </physiologicalReaction>
</comment>
<name>A0A556V8B4_BAGYA</name>
<evidence type="ECO:0000256" key="7">
    <source>
        <dbReference type="ARBA" id="ARBA00012513"/>
    </source>
</evidence>
<evidence type="ECO:0000256" key="9">
    <source>
        <dbReference type="ARBA" id="ARBA00016519"/>
    </source>
</evidence>
<dbReference type="EC" id="2.7.11.1" evidence="7"/>
<dbReference type="Pfam" id="PF00069">
    <property type="entry name" value="Pkinase"/>
    <property type="match status" value="1"/>
</dbReference>
<dbReference type="InterPro" id="IPR022418">
    <property type="entry name" value="Porphobilinogen_deaminase_C"/>
</dbReference>
<evidence type="ECO:0000256" key="3">
    <source>
        <dbReference type="ARBA" id="ARBA00004514"/>
    </source>
</evidence>
<dbReference type="InterPro" id="IPR022417">
    <property type="entry name" value="Porphobilin_deaminase_N"/>
</dbReference>
<keyword evidence="30" id="KW-1185">Reference proteome</keyword>
<keyword evidence="14 26" id="KW-0547">Nucleotide-binding</keyword>
<dbReference type="PANTHER" id="PTHR22983">
    <property type="entry name" value="PROTEIN KINASE RELATED"/>
    <property type="match status" value="1"/>
</dbReference>
<evidence type="ECO:0000256" key="8">
    <source>
        <dbReference type="ARBA" id="ARBA00012655"/>
    </source>
</evidence>
<evidence type="ECO:0000256" key="22">
    <source>
        <dbReference type="ARBA" id="ARBA00048679"/>
    </source>
</evidence>
<reference evidence="29 30" key="1">
    <citation type="journal article" date="2019" name="Genome Biol. Evol.">
        <title>Whole-Genome Sequencing of the Giant Devil Catfish, Bagarius yarrelli.</title>
        <authorList>
            <person name="Jiang W."/>
            <person name="Lv Y."/>
            <person name="Cheng L."/>
            <person name="Yang K."/>
            <person name="Chao B."/>
            <person name="Wang X."/>
            <person name="Li Y."/>
            <person name="Pan X."/>
            <person name="You X."/>
            <person name="Zhang Y."/>
            <person name="Yang J."/>
            <person name="Li J."/>
            <person name="Zhang X."/>
            <person name="Liu S."/>
            <person name="Sun C."/>
            <person name="Yang J."/>
            <person name="Shi Q."/>
        </authorList>
    </citation>
    <scope>NUCLEOTIDE SEQUENCE [LARGE SCALE GENOMIC DNA]</scope>
    <source>
        <strain evidence="29">JWS20170419001</strain>
        <tissue evidence="29">Muscle</tissue>
    </source>
</reference>
<dbReference type="Gene3D" id="3.30.160.40">
    <property type="entry name" value="Porphobilinogen deaminase, C-terminal domain"/>
    <property type="match status" value="1"/>
</dbReference>
<proteinExistence type="inferred from homology"/>
<dbReference type="FunFam" id="3.30.200.20:FF:000042">
    <property type="entry name" value="Aurora kinase A"/>
    <property type="match status" value="1"/>
</dbReference>
<comment type="function">
    <text evidence="24">As part of the heme biosynthetic pathway, catalyzes the sequential polymerization of four molecules of porphobilinogen to form hydroxymethylbilane, also known as preuroporphyrinogen. Catalysis begins with the assembly of the dipyrromethane cofactor by the apoenzyme from two molecules of porphobilinogen or from preuroporphyrinogen. The covalently linked cofactor acts as a primer, around which the tetrapyrrole product is assembled. In the last step of catalysis, the product, preuroporphyrinogen, is released, leaving the cofactor bound to the holodeaminase intact.</text>
</comment>
<dbReference type="FunFam" id="3.40.190.10:FF:000260">
    <property type="entry name" value="Porphobilinogen deaminase"/>
    <property type="match status" value="1"/>
</dbReference>
<comment type="cofactor">
    <cofactor evidence="1">
        <name>dipyrromethane</name>
        <dbReference type="ChEBI" id="CHEBI:60342"/>
    </cofactor>
</comment>
<protein>
    <recommendedName>
        <fullName evidence="9">Porphobilinogen deaminase</fullName>
        <ecNumber evidence="8">2.5.1.61</ecNumber>
        <ecNumber evidence="7">2.7.11.1</ecNumber>
    </recommendedName>
    <alternativeName>
        <fullName evidence="25">Fused homolog</fullName>
    </alternativeName>
    <alternativeName>
        <fullName evidence="20">Hydroxymethylbilane synthase</fullName>
    </alternativeName>
</protein>
<dbReference type="PROSITE" id="PS00533">
    <property type="entry name" value="PORPHOBILINOGEN_DEAM"/>
    <property type="match status" value="1"/>
</dbReference>
<keyword evidence="11" id="KW-0723">Serine/threonine-protein kinase</keyword>
<organism evidence="29 30">
    <name type="scientific">Bagarius yarrelli</name>
    <name type="common">Goonch</name>
    <name type="synonym">Bagrus yarrelli</name>
    <dbReference type="NCBI Taxonomy" id="175774"/>
    <lineage>
        <taxon>Eukaryota</taxon>
        <taxon>Metazoa</taxon>
        <taxon>Chordata</taxon>
        <taxon>Craniata</taxon>
        <taxon>Vertebrata</taxon>
        <taxon>Euteleostomi</taxon>
        <taxon>Actinopterygii</taxon>
        <taxon>Neopterygii</taxon>
        <taxon>Teleostei</taxon>
        <taxon>Ostariophysi</taxon>
        <taxon>Siluriformes</taxon>
        <taxon>Sisoridae</taxon>
        <taxon>Sisorinae</taxon>
        <taxon>Bagarius</taxon>
    </lineage>
</organism>
<dbReference type="InterPro" id="IPR022419">
    <property type="entry name" value="Porphobilin_deaminase_cofac_BS"/>
</dbReference>
<evidence type="ECO:0000256" key="17">
    <source>
        <dbReference type="ARBA" id="ARBA00022990"/>
    </source>
</evidence>
<dbReference type="GO" id="GO:0004674">
    <property type="term" value="F:protein serine/threonine kinase activity"/>
    <property type="evidence" value="ECO:0007669"/>
    <property type="project" value="UniProtKB-KW"/>
</dbReference>
<feature type="binding site" evidence="26">
    <location>
        <position position="33"/>
    </location>
    <ligand>
        <name>ATP</name>
        <dbReference type="ChEBI" id="CHEBI:30616"/>
    </ligand>
</feature>
<dbReference type="Pfam" id="PF01379">
    <property type="entry name" value="Porphobil_deam"/>
    <property type="match status" value="1"/>
</dbReference>
<gene>
    <name evidence="29" type="ORF">Baya_14180</name>
</gene>
<evidence type="ECO:0000256" key="21">
    <source>
        <dbReference type="ARBA" id="ARBA00047899"/>
    </source>
</evidence>
<dbReference type="Pfam" id="PF03900">
    <property type="entry name" value="Porphobil_deamC"/>
    <property type="match status" value="1"/>
</dbReference>
<dbReference type="Gene3D" id="1.10.510.10">
    <property type="entry name" value="Transferase(Phosphotransferase) domain 1"/>
    <property type="match status" value="1"/>
</dbReference>
<comment type="catalytic activity">
    <reaction evidence="21">
        <text>L-threonyl-[protein] + ATP = O-phospho-L-threonyl-[protein] + ADP + H(+)</text>
        <dbReference type="Rhea" id="RHEA:46608"/>
        <dbReference type="Rhea" id="RHEA-COMP:11060"/>
        <dbReference type="Rhea" id="RHEA-COMP:11605"/>
        <dbReference type="ChEBI" id="CHEBI:15378"/>
        <dbReference type="ChEBI" id="CHEBI:30013"/>
        <dbReference type="ChEBI" id="CHEBI:30616"/>
        <dbReference type="ChEBI" id="CHEBI:61977"/>
        <dbReference type="ChEBI" id="CHEBI:456216"/>
        <dbReference type="EC" id="2.7.11.1"/>
    </reaction>
</comment>
<evidence type="ECO:0000256" key="5">
    <source>
        <dbReference type="ARBA" id="ARBA00005638"/>
    </source>
</evidence>
<dbReference type="EMBL" id="VCAZ01000151">
    <property type="protein sequence ID" value="TSY98094.1"/>
    <property type="molecule type" value="Genomic_DNA"/>
</dbReference>
<evidence type="ECO:0000256" key="2">
    <source>
        <dbReference type="ARBA" id="ARBA00004245"/>
    </source>
</evidence>
<feature type="region of interest" description="Disordered" evidence="27">
    <location>
        <begin position="402"/>
        <end position="427"/>
    </location>
</feature>
<dbReference type="SUPFAM" id="SSF48371">
    <property type="entry name" value="ARM repeat"/>
    <property type="match status" value="1"/>
</dbReference>
<keyword evidence="19" id="KW-0627">Porphyrin biosynthesis</keyword>